<keyword evidence="3" id="KW-0238">DNA-binding</keyword>
<comment type="caution">
    <text evidence="9">The sequence shown here is derived from an EMBL/GenBank/DDBJ whole genome shotgun (WGS) entry which is preliminary data.</text>
</comment>
<keyword evidence="2" id="KW-0805">Transcription regulation</keyword>
<dbReference type="GO" id="GO:0006355">
    <property type="term" value="P:regulation of DNA-templated transcription"/>
    <property type="evidence" value="ECO:0007669"/>
    <property type="project" value="InterPro"/>
</dbReference>
<evidence type="ECO:0000259" key="8">
    <source>
        <dbReference type="PROSITE" id="PS51063"/>
    </source>
</evidence>
<dbReference type="CDD" id="cd00038">
    <property type="entry name" value="CAP_ED"/>
    <property type="match status" value="1"/>
</dbReference>
<dbReference type="InterPro" id="IPR012318">
    <property type="entry name" value="HTH_CRP"/>
</dbReference>
<dbReference type="SMART" id="SM00419">
    <property type="entry name" value="HTH_CRP"/>
    <property type="match status" value="1"/>
</dbReference>
<organism evidence="9 10">
    <name type="scientific">Candidatus Opimibacter skivensis</name>
    <dbReference type="NCBI Taxonomy" id="2982028"/>
    <lineage>
        <taxon>Bacteria</taxon>
        <taxon>Pseudomonadati</taxon>
        <taxon>Bacteroidota</taxon>
        <taxon>Saprospiria</taxon>
        <taxon>Saprospirales</taxon>
        <taxon>Saprospiraceae</taxon>
        <taxon>Candidatus Opimibacter</taxon>
    </lineage>
</organism>
<dbReference type="Gene3D" id="1.10.10.10">
    <property type="entry name" value="Winged helix-like DNA-binding domain superfamily/Winged helix DNA-binding domain"/>
    <property type="match status" value="1"/>
</dbReference>
<proteinExistence type="predicted"/>
<name>A0A9D7XS67_9BACT</name>
<gene>
    <name evidence="9" type="ORF">IPP15_20530</name>
</gene>
<dbReference type="InterPro" id="IPR000595">
    <property type="entry name" value="cNMP-bd_dom"/>
</dbReference>
<dbReference type="InterPro" id="IPR036388">
    <property type="entry name" value="WH-like_DNA-bd_sf"/>
</dbReference>
<dbReference type="InterPro" id="IPR036390">
    <property type="entry name" value="WH_DNA-bd_sf"/>
</dbReference>
<dbReference type="CDD" id="cd17574">
    <property type="entry name" value="REC_OmpR"/>
    <property type="match status" value="1"/>
</dbReference>
<sequence length="354" mass="40044">MKKEKILLIEDNEDIRNNTCEILELANYEVGMAVNGKKGVEKAIEFLPDLIICDIMMPELDGFGVLHAIQRNDAIKNTPFIFLTAKSERGDFRKGMESGADDYITKPFGGIELLNTVERRLKKIESLKQVAYSGLEGLINLTKVASIKNPRLALTENRNVDTYVKKQIIYSEGNRPQNLYYLQKGKVKTYKSNSEGKELVTNLFVAGDFFGHIPLLEGTLYLDTAETLENTELIIIPKEEFDHLINNDKEVSGIFIQILAENVSFKENQLLAMAYNSLRKKVADALLMVRKKYDKNGKGKFMIDMTRENLANIAGTATESLVRTLTDFKNEHLIEISDGKIALIDLYKLEHLAN</sequence>
<feature type="domain" description="Response regulatory" evidence="7">
    <location>
        <begin position="5"/>
        <end position="121"/>
    </location>
</feature>
<dbReference type="GO" id="GO:0003677">
    <property type="term" value="F:DNA binding"/>
    <property type="evidence" value="ECO:0007669"/>
    <property type="project" value="UniProtKB-KW"/>
</dbReference>
<protein>
    <submittedName>
        <fullName evidence="9">Response regulator</fullName>
    </submittedName>
</protein>
<dbReference type="Pfam" id="PF00027">
    <property type="entry name" value="cNMP_binding"/>
    <property type="match status" value="1"/>
</dbReference>
<dbReference type="SUPFAM" id="SSF51206">
    <property type="entry name" value="cAMP-binding domain-like"/>
    <property type="match status" value="1"/>
</dbReference>
<dbReference type="SMART" id="SM00448">
    <property type="entry name" value="REC"/>
    <property type="match status" value="1"/>
</dbReference>
<evidence type="ECO:0000256" key="3">
    <source>
        <dbReference type="ARBA" id="ARBA00023125"/>
    </source>
</evidence>
<dbReference type="PROSITE" id="PS51063">
    <property type="entry name" value="HTH_CRP_2"/>
    <property type="match status" value="1"/>
</dbReference>
<keyword evidence="4" id="KW-0804">Transcription</keyword>
<evidence type="ECO:0000256" key="5">
    <source>
        <dbReference type="PROSITE-ProRule" id="PRU00169"/>
    </source>
</evidence>
<dbReference type="InterPro" id="IPR014710">
    <property type="entry name" value="RmlC-like_jellyroll"/>
</dbReference>
<dbReference type="PANTHER" id="PTHR44591:SF3">
    <property type="entry name" value="RESPONSE REGULATORY DOMAIN-CONTAINING PROTEIN"/>
    <property type="match status" value="1"/>
</dbReference>
<evidence type="ECO:0000313" key="10">
    <source>
        <dbReference type="Proteomes" id="UP000808337"/>
    </source>
</evidence>
<evidence type="ECO:0000313" key="9">
    <source>
        <dbReference type="EMBL" id="MBK9984716.1"/>
    </source>
</evidence>
<dbReference type="InterPro" id="IPR018490">
    <property type="entry name" value="cNMP-bd_dom_sf"/>
</dbReference>
<feature type="domain" description="HTH crp-type" evidence="8">
    <location>
        <begin position="276"/>
        <end position="347"/>
    </location>
</feature>
<dbReference type="SUPFAM" id="SSF52172">
    <property type="entry name" value="CheY-like"/>
    <property type="match status" value="1"/>
</dbReference>
<dbReference type="Gene3D" id="3.40.50.2300">
    <property type="match status" value="1"/>
</dbReference>
<evidence type="ECO:0000259" key="7">
    <source>
        <dbReference type="PROSITE" id="PS50110"/>
    </source>
</evidence>
<feature type="modified residue" description="4-aspartylphosphate" evidence="5">
    <location>
        <position position="54"/>
    </location>
</feature>
<dbReference type="Gene3D" id="2.60.120.10">
    <property type="entry name" value="Jelly Rolls"/>
    <property type="match status" value="1"/>
</dbReference>
<dbReference type="InterPro" id="IPR050595">
    <property type="entry name" value="Bact_response_regulator"/>
</dbReference>
<dbReference type="EMBL" id="JADKGY010000031">
    <property type="protein sequence ID" value="MBK9984716.1"/>
    <property type="molecule type" value="Genomic_DNA"/>
</dbReference>
<dbReference type="GO" id="GO:0000160">
    <property type="term" value="P:phosphorelay signal transduction system"/>
    <property type="evidence" value="ECO:0007669"/>
    <property type="project" value="InterPro"/>
</dbReference>
<dbReference type="PANTHER" id="PTHR44591">
    <property type="entry name" value="STRESS RESPONSE REGULATOR PROTEIN 1"/>
    <property type="match status" value="1"/>
</dbReference>
<evidence type="ECO:0000256" key="1">
    <source>
        <dbReference type="ARBA" id="ARBA00022553"/>
    </source>
</evidence>
<dbReference type="AlphaFoldDB" id="A0A9D7XS67"/>
<dbReference type="Pfam" id="PF13545">
    <property type="entry name" value="HTH_Crp_2"/>
    <property type="match status" value="1"/>
</dbReference>
<dbReference type="Pfam" id="PF00072">
    <property type="entry name" value="Response_reg"/>
    <property type="match status" value="1"/>
</dbReference>
<dbReference type="PROSITE" id="PS50110">
    <property type="entry name" value="RESPONSE_REGULATORY"/>
    <property type="match status" value="1"/>
</dbReference>
<evidence type="ECO:0000256" key="2">
    <source>
        <dbReference type="ARBA" id="ARBA00023015"/>
    </source>
</evidence>
<dbReference type="SMART" id="SM00100">
    <property type="entry name" value="cNMP"/>
    <property type="match status" value="1"/>
</dbReference>
<dbReference type="InterPro" id="IPR001789">
    <property type="entry name" value="Sig_transdc_resp-reg_receiver"/>
</dbReference>
<evidence type="ECO:0000259" key="6">
    <source>
        <dbReference type="PROSITE" id="PS50042"/>
    </source>
</evidence>
<accession>A0A9D7XS67</accession>
<keyword evidence="1 5" id="KW-0597">Phosphoprotein</keyword>
<evidence type="ECO:0000256" key="4">
    <source>
        <dbReference type="ARBA" id="ARBA00023163"/>
    </source>
</evidence>
<reference evidence="9 10" key="1">
    <citation type="submission" date="2020-10" db="EMBL/GenBank/DDBJ databases">
        <title>Connecting structure to function with the recovery of over 1000 high-quality activated sludge metagenome-assembled genomes encoding full-length rRNA genes using long-read sequencing.</title>
        <authorList>
            <person name="Singleton C.M."/>
            <person name="Petriglieri F."/>
            <person name="Kristensen J.M."/>
            <person name="Kirkegaard R.H."/>
            <person name="Michaelsen T.Y."/>
            <person name="Andersen M.H."/>
            <person name="Karst S.M."/>
            <person name="Dueholm M.S."/>
            <person name="Nielsen P.H."/>
            <person name="Albertsen M."/>
        </authorList>
    </citation>
    <scope>NUCLEOTIDE SEQUENCE [LARGE SCALE GENOMIC DNA]</scope>
    <source>
        <strain evidence="9">Ribe_18-Q3-R11-54_MAXAC.273</strain>
    </source>
</reference>
<dbReference type="PROSITE" id="PS50042">
    <property type="entry name" value="CNMP_BINDING_3"/>
    <property type="match status" value="1"/>
</dbReference>
<dbReference type="Proteomes" id="UP000808337">
    <property type="component" value="Unassembled WGS sequence"/>
</dbReference>
<dbReference type="SUPFAM" id="SSF46785">
    <property type="entry name" value="Winged helix' DNA-binding domain"/>
    <property type="match status" value="1"/>
</dbReference>
<feature type="domain" description="Cyclic nucleotide-binding" evidence="6">
    <location>
        <begin position="163"/>
        <end position="245"/>
    </location>
</feature>
<dbReference type="InterPro" id="IPR011006">
    <property type="entry name" value="CheY-like_superfamily"/>
</dbReference>